<protein>
    <submittedName>
        <fullName evidence="2">Deaminase</fullName>
    </submittedName>
</protein>
<proteinExistence type="predicted"/>
<dbReference type="Proteomes" id="UP000272888">
    <property type="component" value="Unassembled WGS sequence"/>
</dbReference>
<accession>A0A3A8PZY2</accession>
<keyword evidence="3" id="KW-1185">Reference proteome</keyword>
<organism evidence="2 3">
    <name type="scientific">Corallococcus llansteffanensis</name>
    <dbReference type="NCBI Taxonomy" id="2316731"/>
    <lineage>
        <taxon>Bacteria</taxon>
        <taxon>Pseudomonadati</taxon>
        <taxon>Myxococcota</taxon>
        <taxon>Myxococcia</taxon>
        <taxon>Myxococcales</taxon>
        <taxon>Cystobacterineae</taxon>
        <taxon>Myxococcaceae</taxon>
        <taxon>Corallococcus</taxon>
    </lineage>
</organism>
<reference evidence="3" key="1">
    <citation type="submission" date="2018-09" db="EMBL/GenBank/DDBJ databases">
        <authorList>
            <person name="Livingstone P.G."/>
            <person name="Whitworth D.E."/>
        </authorList>
    </citation>
    <scope>NUCLEOTIDE SEQUENCE [LARGE SCALE GENOMIC DNA]</scope>
    <source>
        <strain evidence="3">CA051B</strain>
    </source>
</reference>
<evidence type="ECO:0000313" key="2">
    <source>
        <dbReference type="EMBL" id="RKH59345.1"/>
    </source>
</evidence>
<feature type="non-terminal residue" evidence="2">
    <location>
        <position position="75"/>
    </location>
</feature>
<feature type="region of interest" description="Disordered" evidence="1">
    <location>
        <begin position="56"/>
        <end position="75"/>
    </location>
</feature>
<dbReference type="Gene3D" id="3.40.430.10">
    <property type="entry name" value="Dihydrofolate Reductase, subunit A"/>
    <property type="match status" value="1"/>
</dbReference>
<evidence type="ECO:0000313" key="3">
    <source>
        <dbReference type="Proteomes" id="UP000272888"/>
    </source>
</evidence>
<sequence length="75" mass="8107">MKPHVICHMVSSIDGRIILKHWPEPGPVHGEYERTAATFDADAWMCGRITMQDFAAKGDVPKPPPPAPVQASASG</sequence>
<comment type="caution">
    <text evidence="2">The sequence shown here is derived from an EMBL/GenBank/DDBJ whole genome shotgun (WGS) entry which is preliminary data.</text>
</comment>
<evidence type="ECO:0000256" key="1">
    <source>
        <dbReference type="SAM" id="MobiDB-lite"/>
    </source>
</evidence>
<name>A0A3A8PZY2_9BACT</name>
<dbReference type="EMBL" id="RAWB01000136">
    <property type="protein sequence ID" value="RKH59345.1"/>
    <property type="molecule type" value="Genomic_DNA"/>
</dbReference>
<dbReference type="AlphaFoldDB" id="A0A3A8PZY2"/>
<gene>
    <name evidence="2" type="ORF">D7V93_15145</name>
</gene>
<dbReference type="SUPFAM" id="SSF53597">
    <property type="entry name" value="Dihydrofolate reductase-like"/>
    <property type="match status" value="1"/>
</dbReference>
<dbReference type="InterPro" id="IPR024072">
    <property type="entry name" value="DHFR-like_dom_sf"/>
</dbReference>